<evidence type="ECO:0000313" key="4">
    <source>
        <dbReference type="Proteomes" id="UP001586593"/>
    </source>
</evidence>
<evidence type="ECO:0000256" key="1">
    <source>
        <dbReference type="ARBA" id="ARBA00023002"/>
    </source>
</evidence>
<dbReference type="SUPFAM" id="SSF51430">
    <property type="entry name" value="NAD(P)-linked oxidoreductase"/>
    <property type="match status" value="1"/>
</dbReference>
<keyword evidence="1" id="KW-0560">Oxidoreductase</keyword>
<dbReference type="InterPro" id="IPR036812">
    <property type="entry name" value="NAD(P)_OxRdtase_dom_sf"/>
</dbReference>
<accession>A0ABR3VYY1</accession>
<reference evidence="3 4" key="1">
    <citation type="journal article" date="2024" name="Commun. Biol.">
        <title>Comparative genomic analysis of thermophilic fungi reveals convergent evolutionary adaptations and gene losses.</title>
        <authorList>
            <person name="Steindorff A.S."/>
            <person name="Aguilar-Pontes M.V."/>
            <person name="Robinson A.J."/>
            <person name="Andreopoulos B."/>
            <person name="LaButti K."/>
            <person name="Kuo A."/>
            <person name="Mondo S."/>
            <person name="Riley R."/>
            <person name="Otillar R."/>
            <person name="Haridas S."/>
            <person name="Lipzen A."/>
            <person name="Grimwood J."/>
            <person name="Schmutz J."/>
            <person name="Clum A."/>
            <person name="Reid I.D."/>
            <person name="Moisan M.C."/>
            <person name="Butler G."/>
            <person name="Nguyen T.T.M."/>
            <person name="Dewar K."/>
            <person name="Conant G."/>
            <person name="Drula E."/>
            <person name="Henrissat B."/>
            <person name="Hansel C."/>
            <person name="Singer S."/>
            <person name="Hutchinson M.I."/>
            <person name="de Vries R.P."/>
            <person name="Natvig D.O."/>
            <person name="Powell A.J."/>
            <person name="Tsang A."/>
            <person name="Grigoriev I.V."/>
        </authorList>
    </citation>
    <scope>NUCLEOTIDE SEQUENCE [LARGE SCALE GENOMIC DNA]</scope>
    <source>
        <strain evidence="3 4">ATCC 24622</strain>
    </source>
</reference>
<keyword evidence="4" id="KW-1185">Reference proteome</keyword>
<name>A0ABR3VYY1_9PEZI</name>
<dbReference type="PANTHER" id="PTHR42686:SF1">
    <property type="entry name" value="GH17980P-RELATED"/>
    <property type="match status" value="1"/>
</dbReference>
<gene>
    <name evidence="3" type="ORF">VTK73DRAFT_10060</name>
</gene>
<dbReference type="InterPro" id="IPR023210">
    <property type="entry name" value="NADP_OxRdtase_dom"/>
</dbReference>
<comment type="caution">
    <text evidence="3">The sequence shown here is derived from an EMBL/GenBank/DDBJ whole genome shotgun (WGS) entry which is preliminary data.</text>
</comment>
<dbReference type="PANTHER" id="PTHR42686">
    <property type="entry name" value="GH17980P-RELATED"/>
    <property type="match status" value="1"/>
</dbReference>
<feature type="domain" description="NADP-dependent oxidoreductase" evidence="2">
    <location>
        <begin position="19"/>
        <end position="305"/>
    </location>
</feature>
<evidence type="ECO:0000313" key="3">
    <source>
        <dbReference type="EMBL" id="KAL1848878.1"/>
    </source>
</evidence>
<dbReference type="InterPro" id="IPR020471">
    <property type="entry name" value="AKR"/>
</dbReference>
<evidence type="ECO:0000259" key="2">
    <source>
        <dbReference type="Pfam" id="PF00248"/>
    </source>
</evidence>
<sequence length="363" mass="39816">MASPAQQQPSPLSSRLPSLILGAAGFSYNTHPDPESLPVGSIIRRAFDAGIRVLDTAPFYEPSEALLGKALASPEVADRYERSDYILMTKVGRNGPDQFDYSPSAVRRSVDRSLARLRTSYLDVVFCHDVEFVTDRDVLDAVGELLAFLNEGTVRHVGLSGYCLDVLASRARLIRETWGRAVDVVQVWGQLNLQNTRLETEGIPLLRSAGVQCILNASPLSMGLLRQGGAPQGRRGDFHPAPAGLRSVSQQAADYAESRGDSLAALGLRYALWRTQEATKSSGTRVCTLTGVSTLEELTENLDAARKLIRGDWTDPVVDEQQLQSDAPLWDEIQKILGAWLDWSFTIPPTGWSQELKRVVGQQ</sequence>
<protein>
    <recommendedName>
        <fullName evidence="2">NADP-dependent oxidoreductase domain-containing protein</fullName>
    </recommendedName>
</protein>
<organism evidence="3 4">
    <name type="scientific">Phialemonium thermophilum</name>
    <dbReference type="NCBI Taxonomy" id="223376"/>
    <lineage>
        <taxon>Eukaryota</taxon>
        <taxon>Fungi</taxon>
        <taxon>Dikarya</taxon>
        <taxon>Ascomycota</taxon>
        <taxon>Pezizomycotina</taxon>
        <taxon>Sordariomycetes</taxon>
        <taxon>Sordariomycetidae</taxon>
        <taxon>Cephalothecales</taxon>
        <taxon>Cephalothecaceae</taxon>
        <taxon>Phialemonium</taxon>
    </lineage>
</organism>
<proteinExistence type="predicted"/>
<dbReference type="Pfam" id="PF00248">
    <property type="entry name" value="Aldo_ket_red"/>
    <property type="match status" value="1"/>
</dbReference>
<dbReference type="Proteomes" id="UP001586593">
    <property type="component" value="Unassembled WGS sequence"/>
</dbReference>
<dbReference type="Gene3D" id="3.20.20.100">
    <property type="entry name" value="NADP-dependent oxidoreductase domain"/>
    <property type="match status" value="1"/>
</dbReference>
<dbReference type="EMBL" id="JAZHXJ010000902">
    <property type="protein sequence ID" value="KAL1848878.1"/>
    <property type="molecule type" value="Genomic_DNA"/>
</dbReference>